<dbReference type="RefSeq" id="WP_110942591.1">
    <property type="nucleotide sequence ID" value="NZ_FQZV01000072.1"/>
</dbReference>
<accession>A0A1M6PMM9</accession>
<dbReference type="AlphaFoldDB" id="A0A1M6PMM9"/>
<dbReference type="Proteomes" id="UP000184536">
    <property type="component" value="Unassembled WGS sequence"/>
</dbReference>
<dbReference type="STRING" id="1121919.SAMN02745975_03624"/>
<dbReference type="OrthoDB" id="1410840at2"/>
<sequence length="287" mass="33590">MELERIQDKNKGELLSLIQRVEKSGKEIYKKTNNTHYYLRELIDIEKLQRVQESFAKATEFSFVVVDYKGDEITKRTECTEFCRRWRAIKENKKTCSFCDTYGRLESIINQKPNIYRCPAGLVEVTVPIIIKEQYLGAVLFGQVRCIEEEEIVNLGSYIQCEEKRKCNTTLIESYEKLPIVPLKKVLSTANLVQLVVLQMVEEEVLRRETEENKKLIGELIVKRIRAELEKARTMTELKFLKEQANPLYMKEILKTIEEAASKEGAVKTQEMTYLFSEMLKYTTDNK</sequence>
<evidence type="ECO:0000259" key="1">
    <source>
        <dbReference type="Pfam" id="PF10114"/>
    </source>
</evidence>
<keyword evidence="3" id="KW-1185">Reference proteome</keyword>
<dbReference type="EMBL" id="FQZV01000072">
    <property type="protein sequence ID" value="SHK09204.1"/>
    <property type="molecule type" value="Genomic_DNA"/>
</dbReference>
<reference evidence="3" key="1">
    <citation type="submission" date="2016-11" db="EMBL/GenBank/DDBJ databases">
        <authorList>
            <person name="Varghese N."/>
            <person name="Submissions S."/>
        </authorList>
    </citation>
    <scope>NUCLEOTIDE SEQUENCE [LARGE SCALE GENOMIC DNA]</scope>
    <source>
        <strain evidence="3">DSM 17957</strain>
    </source>
</reference>
<evidence type="ECO:0000313" key="2">
    <source>
        <dbReference type="EMBL" id="SHK09204.1"/>
    </source>
</evidence>
<proteinExistence type="predicted"/>
<feature type="domain" description="PocR" evidence="1">
    <location>
        <begin position="41"/>
        <end position="203"/>
    </location>
</feature>
<dbReference type="Pfam" id="PF10114">
    <property type="entry name" value="PocR"/>
    <property type="match status" value="1"/>
</dbReference>
<name>A0A1M6PMM9_9FIRM</name>
<protein>
    <submittedName>
        <fullName evidence="2">Ligand-binding sensor domain-containing protein</fullName>
    </submittedName>
</protein>
<gene>
    <name evidence="2" type="ORF">SAMN02745975_03624</name>
</gene>
<organism evidence="2 3">
    <name type="scientific">Geosporobacter subterraneus DSM 17957</name>
    <dbReference type="NCBI Taxonomy" id="1121919"/>
    <lineage>
        <taxon>Bacteria</taxon>
        <taxon>Bacillati</taxon>
        <taxon>Bacillota</taxon>
        <taxon>Clostridia</taxon>
        <taxon>Peptostreptococcales</taxon>
        <taxon>Thermotaleaceae</taxon>
        <taxon>Geosporobacter</taxon>
    </lineage>
</organism>
<evidence type="ECO:0000313" key="3">
    <source>
        <dbReference type="Proteomes" id="UP000184536"/>
    </source>
</evidence>
<dbReference type="InterPro" id="IPR018771">
    <property type="entry name" value="PocR_dom"/>
</dbReference>